<dbReference type="PROSITE" id="PS51379">
    <property type="entry name" value="4FE4S_FER_2"/>
    <property type="match status" value="2"/>
</dbReference>
<dbReference type="PANTHER" id="PTHR43063">
    <property type="entry name" value="4FE-4S CLUSTER CONTAINING PARA FAMILY ATPASE PROTEIN"/>
    <property type="match status" value="1"/>
</dbReference>
<dbReference type="InterPro" id="IPR027417">
    <property type="entry name" value="P-loop_NTPase"/>
</dbReference>
<evidence type="ECO:0000313" key="2">
    <source>
        <dbReference type="EMBL" id="MPN04568.1"/>
    </source>
</evidence>
<protein>
    <recommendedName>
        <fullName evidence="1">4Fe-4S ferredoxin-type domain-containing protein</fullName>
    </recommendedName>
</protein>
<dbReference type="Gene3D" id="3.30.70.20">
    <property type="match status" value="1"/>
</dbReference>
<accession>A0A645ERB0</accession>
<evidence type="ECO:0000259" key="1">
    <source>
        <dbReference type="PROSITE" id="PS51379"/>
    </source>
</evidence>
<gene>
    <name evidence="2" type="ORF">SDC9_151809</name>
</gene>
<reference evidence="2" key="1">
    <citation type="submission" date="2019-08" db="EMBL/GenBank/DDBJ databases">
        <authorList>
            <person name="Kucharzyk K."/>
            <person name="Murdoch R.W."/>
            <person name="Higgins S."/>
            <person name="Loffler F."/>
        </authorList>
    </citation>
    <scope>NUCLEOTIDE SEQUENCE</scope>
</reference>
<proteinExistence type="predicted"/>
<sequence length="242" mass="26323">MEEPNCHLFVPAEVEIRTEATVPIPEFQGSQCVGCGACIKACHFHALALLGNRVLVFPELCHSCGGCVLACASGALREAQHAIGHLEFRRNETVRLLSGILNIGHAMAPPLIRKLRERIAPGSTAILDAPPGTACPMVTTVRGCDYVLLVTEPTPFGLHDLKLAVRTLREIGTPQGVILNRADDESALIEEYCVTENIPLLMRIPFSRAVAEGYARGQRLLEVMPELRGEFERLLAKIGGNR</sequence>
<feature type="domain" description="4Fe-4S ferredoxin-type" evidence="1">
    <location>
        <begin position="53"/>
        <end position="81"/>
    </location>
</feature>
<comment type="caution">
    <text evidence="2">The sequence shown here is derived from an EMBL/GenBank/DDBJ whole genome shotgun (WGS) entry which is preliminary data.</text>
</comment>
<organism evidence="2">
    <name type="scientific">bioreactor metagenome</name>
    <dbReference type="NCBI Taxonomy" id="1076179"/>
    <lineage>
        <taxon>unclassified sequences</taxon>
        <taxon>metagenomes</taxon>
        <taxon>ecological metagenomes</taxon>
    </lineage>
</organism>
<dbReference type="EMBL" id="VSSQ01050479">
    <property type="protein sequence ID" value="MPN04568.1"/>
    <property type="molecule type" value="Genomic_DNA"/>
</dbReference>
<dbReference type="SUPFAM" id="SSF54862">
    <property type="entry name" value="4Fe-4S ferredoxins"/>
    <property type="match status" value="1"/>
</dbReference>
<dbReference type="Gene3D" id="3.40.50.300">
    <property type="entry name" value="P-loop containing nucleotide triphosphate hydrolases"/>
    <property type="match status" value="1"/>
</dbReference>
<name>A0A645ERB0_9ZZZZ</name>
<dbReference type="PANTHER" id="PTHR43063:SF1">
    <property type="entry name" value="4FE-4S CLUSTER CONTAINING PARA FAMILY ATPASE PROTEIN"/>
    <property type="match status" value="1"/>
</dbReference>
<dbReference type="Pfam" id="PF13237">
    <property type="entry name" value="Fer4_10"/>
    <property type="match status" value="1"/>
</dbReference>
<feature type="domain" description="4Fe-4S ferredoxin-type" evidence="1">
    <location>
        <begin position="23"/>
        <end position="52"/>
    </location>
</feature>
<dbReference type="InterPro" id="IPR017896">
    <property type="entry name" value="4Fe4S_Fe-S-bd"/>
</dbReference>
<dbReference type="AlphaFoldDB" id="A0A645ERB0"/>